<organism evidence="2 3">
    <name type="scientific">Candidatus Chloroploca mongolica</name>
    <dbReference type="NCBI Taxonomy" id="2528176"/>
    <lineage>
        <taxon>Bacteria</taxon>
        <taxon>Bacillati</taxon>
        <taxon>Chloroflexota</taxon>
        <taxon>Chloroflexia</taxon>
        <taxon>Chloroflexales</taxon>
        <taxon>Chloroflexineae</taxon>
        <taxon>Oscillochloridaceae</taxon>
        <taxon>Candidatus Chloroploca</taxon>
    </lineage>
</organism>
<dbReference type="Proteomes" id="UP001193081">
    <property type="component" value="Unassembled WGS sequence"/>
</dbReference>
<gene>
    <name evidence="2" type="ORF">EYB53_021600</name>
</gene>
<feature type="transmembrane region" description="Helical" evidence="1">
    <location>
        <begin position="43"/>
        <end position="59"/>
    </location>
</feature>
<protein>
    <submittedName>
        <fullName evidence="2">Uncharacterized protein</fullName>
    </submittedName>
</protein>
<keyword evidence="3" id="KW-1185">Reference proteome</keyword>
<evidence type="ECO:0000256" key="1">
    <source>
        <dbReference type="SAM" id="Phobius"/>
    </source>
</evidence>
<accession>A0ABS4DFU9</accession>
<sequence>MSEFGMMAGMDWLAPSAEDDAAEGEDAETLARRAELVDKRRKLVVAVVLGLPIFALAMARDFGLIDPWFIGQVAEMMRQMPGASMAEMNWASMRRTRWSPGTPSIA</sequence>
<evidence type="ECO:0000313" key="3">
    <source>
        <dbReference type="Proteomes" id="UP001193081"/>
    </source>
</evidence>
<keyword evidence="1" id="KW-0472">Membrane</keyword>
<proteinExistence type="predicted"/>
<name>A0ABS4DFU9_9CHLR</name>
<dbReference type="EMBL" id="SIJK02000064">
    <property type="protein sequence ID" value="MBP1468321.1"/>
    <property type="molecule type" value="Genomic_DNA"/>
</dbReference>
<comment type="caution">
    <text evidence="2">The sequence shown here is derived from an EMBL/GenBank/DDBJ whole genome shotgun (WGS) entry which is preliminary data.</text>
</comment>
<keyword evidence="1" id="KW-1133">Transmembrane helix</keyword>
<dbReference type="RefSeq" id="WP_135480960.1">
    <property type="nucleotide sequence ID" value="NZ_SIJK02000064.1"/>
</dbReference>
<reference evidence="2 3" key="1">
    <citation type="submission" date="2021-03" db="EMBL/GenBank/DDBJ databases">
        <authorList>
            <person name="Grouzdev D.S."/>
        </authorList>
    </citation>
    <scope>NUCLEOTIDE SEQUENCE [LARGE SCALE GENOMIC DNA]</scope>
    <source>
        <strain evidence="2 3">M50-1</strain>
    </source>
</reference>
<keyword evidence="1" id="KW-0812">Transmembrane</keyword>
<evidence type="ECO:0000313" key="2">
    <source>
        <dbReference type="EMBL" id="MBP1468321.1"/>
    </source>
</evidence>